<gene>
    <name evidence="5" type="ORF">HRUBRA_00138</name>
</gene>
<protein>
    <submittedName>
        <fullName evidence="5">TPR domain protein</fullName>
    </submittedName>
</protein>
<feature type="repeat" description="TPR" evidence="3">
    <location>
        <begin position="497"/>
        <end position="530"/>
    </location>
</feature>
<dbReference type="PROSITE" id="PS50005">
    <property type="entry name" value="TPR"/>
    <property type="match status" value="1"/>
</dbReference>
<dbReference type="SMART" id="SM00028">
    <property type="entry name" value="TPR"/>
    <property type="match status" value="6"/>
</dbReference>
<evidence type="ECO:0000256" key="1">
    <source>
        <dbReference type="ARBA" id="ARBA00022737"/>
    </source>
</evidence>
<dbReference type="Proteomes" id="UP000029640">
    <property type="component" value="Unassembled WGS sequence"/>
</dbReference>
<dbReference type="STRING" id="1265313.HRUBRA_00138"/>
<dbReference type="RefSeq" id="WP_035518293.1">
    <property type="nucleotide sequence ID" value="NZ_KN234814.1"/>
</dbReference>
<proteinExistence type="predicted"/>
<keyword evidence="4" id="KW-0732">Signal</keyword>
<dbReference type="SUPFAM" id="SSF48452">
    <property type="entry name" value="TPR-like"/>
    <property type="match status" value="2"/>
</dbReference>
<evidence type="ECO:0000256" key="3">
    <source>
        <dbReference type="PROSITE-ProRule" id="PRU00339"/>
    </source>
</evidence>
<dbReference type="InterPro" id="IPR051012">
    <property type="entry name" value="CellSynth/LPSAsmb/PSIAsmb"/>
</dbReference>
<dbReference type="PANTHER" id="PTHR45586:SF1">
    <property type="entry name" value="LIPOPOLYSACCHARIDE ASSEMBLY PROTEIN B"/>
    <property type="match status" value="1"/>
</dbReference>
<comment type="caution">
    <text evidence="5">The sequence shown here is derived from an EMBL/GenBank/DDBJ whole genome shotgun (WGS) entry which is preliminary data.</text>
</comment>
<dbReference type="AlphaFoldDB" id="A0A095VV67"/>
<feature type="chain" id="PRO_5001919716" evidence="4">
    <location>
        <begin position="24"/>
        <end position="578"/>
    </location>
</feature>
<dbReference type="PANTHER" id="PTHR45586">
    <property type="entry name" value="TPR REPEAT-CONTAINING PROTEIN PA4667"/>
    <property type="match status" value="1"/>
</dbReference>
<sequence length="578" mass="62985">MPMRLTALALLLSLLGACSSTVATRSGAPEEAPAPAAAAPPAVAAPAAPERPIPEASVYPLLAAEFALRRRDYPGALDIYQEQAPLLRDPAISAHATRLAQYLQREDAALEAASLWAELDPASSEARDTLATLLIRQGRTPEAAAQLAAVARLEGDARFPALLNRFEELPPAEQAALDETVTGLLPEFPESVPLHLAAALIAAERGDPASARERLAAVFTLDPQQHQALLLDARLRLEAGERKPLARIEAALAAEPDNDRLRLQYARLLARDDMIAAREQFEILSVNNPRDGDIFYSLALINEELGDRVAAKAYLRQLLSLGQRPDDAYFVLGRMAEDEGQLATAIEHYMQVGDGPEFVAANARIGELLLRAGELPRFLGHFATLRQSYPPRSEQLYALQANLLNAAGRNETVLELLDQGLATHPESTSLRYSRSVAHERAGDIAAAETDLRAILAREPDNATALNALGYTLANRTDRYEEARTLIARALALEPDEPAILDSMGWVLYHQGEYETSLDYLTRAYALFPDPEVAAHLGEVLWASGDREGARRIWQGALEEDPQHPVLRATLERLGVDDL</sequence>
<keyword evidence="6" id="KW-1185">Reference proteome</keyword>
<accession>A0A095VV67</accession>
<keyword evidence="2 3" id="KW-0802">TPR repeat</keyword>
<organism evidence="5 6">
    <name type="scientific">Pseudohaliea rubra DSM 19751</name>
    <dbReference type="NCBI Taxonomy" id="1265313"/>
    <lineage>
        <taxon>Bacteria</taxon>
        <taxon>Pseudomonadati</taxon>
        <taxon>Pseudomonadota</taxon>
        <taxon>Gammaproteobacteria</taxon>
        <taxon>Cellvibrionales</taxon>
        <taxon>Halieaceae</taxon>
        <taxon>Pseudohaliea</taxon>
    </lineage>
</organism>
<dbReference type="EMBL" id="AUVB01000006">
    <property type="protein sequence ID" value="KGE05250.1"/>
    <property type="molecule type" value="Genomic_DNA"/>
</dbReference>
<feature type="signal peptide" evidence="4">
    <location>
        <begin position="1"/>
        <end position="23"/>
    </location>
</feature>
<dbReference type="InterPro" id="IPR019734">
    <property type="entry name" value="TPR_rpt"/>
</dbReference>
<dbReference type="eggNOG" id="COG0457">
    <property type="taxonomic scope" value="Bacteria"/>
</dbReference>
<dbReference type="InterPro" id="IPR011990">
    <property type="entry name" value="TPR-like_helical_dom_sf"/>
</dbReference>
<reference evidence="5 6" key="1">
    <citation type="journal article" date="2014" name="Genome Announc.">
        <title>Genome Sequence of Gammaproteobacterial Pseudohaliea rubra Type Strain DSM 19751, Isolated from Coastal Seawater of the Mediterranean Sea.</title>
        <authorList>
            <person name="Spring S."/>
            <person name="Fiebig A."/>
            <person name="Riedel T."/>
            <person name="Goker M."/>
            <person name="Klenk H.P."/>
        </authorList>
    </citation>
    <scope>NUCLEOTIDE SEQUENCE [LARGE SCALE GENOMIC DNA]</scope>
    <source>
        <strain evidence="5 6">DSM 19751</strain>
    </source>
</reference>
<dbReference type="OrthoDB" id="9766710at2"/>
<evidence type="ECO:0000256" key="4">
    <source>
        <dbReference type="SAM" id="SignalP"/>
    </source>
</evidence>
<dbReference type="PROSITE" id="PS51257">
    <property type="entry name" value="PROKAR_LIPOPROTEIN"/>
    <property type="match status" value="1"/>
</dbReference>
<dbReference type="Pfam" id="PF13432">
    <property type="entry name" value="TPR_16"/>
    <property type="match status" value="2"/>
</dbReference>
<dbReference type="Pfam" id="PF14559">
    <property type="entry name" value="TPR_19"/>
    <property type="match status" value="1"/>
</dbReference>
<keyword evidence="1" id="KW-0677">Repeat</keyword>
<dbReference type="HOGENOM" id="CLU_007251_4_0_6"/>
<dbReference type="Gene3D" id="1.25.40.10">
    <property type="entry name" value="Tetratricopeptide repeat domain"/>
    <property type="match status" value="3"/>
</dbReference>
<evidence type="ECO:0000313" key="6">
    <source>
        <dbReference type="Proteomes" id="UP000029640"/>
    </source>
</evidence>
<dbReference type="PATRIC" id="fig|1265313.6.peg.138"/>
<evidence type="ECO:0000313" key="5">
    <source>
        <dbReference type="EMBL" id="KGE05250.1"/>
    </source>
</evidence>
<name>A0A095VV67_9GAMM</name>
<evidence type="ECO:0000256" key="2">
    <source>
        <dbReference type="ARBA" id="ARBA00022803"/>
    </source>
</evidence>